<feature type="domain" description="Peptidase S74" evidence="4">
    <location>
        <begin position="612"/>
        <end position="705"/>
    </location>
</feature>
<reference evidence="5 6" key="1">
    <citation type="submission" date="2017-10" db="EMBL/GenBank/DDBJ databases">
        <title>Draft genome of Longibacter Salinarum.</title>
        <authorList>
            <person name="Goh K.M."/>
            <person name="Shamsir M.S."/>
            <person name="Lim S.W."/>
        </authorList>
    </citation>
    <scope>NUCLEOTIDE SEQUENCE [LARGE SCALE GENOMIC DNA]</scope>
    <source>
        <strain evidence="5 6">KCTC 52045</strain>
    </source>
</reference>
<dbReference type="Gene3D" id="1.10.10.10">
    <property type="entry name" value="Winged helix-like DNA-binding domain superfamily/Winged helix DNA-binding domain"/>
    <property type="match status" value="2"/>
</dbReference>
<evidence type="ECO:0000256" key="2">
    <source>
        <dbReference type="SAM" id="Phobius"/>
    </source>
</evidence>
<evidence type="ECO:0000313" key="5">
    <source>
        <dbReference type="EMBL" id="PEN13763.1"/>
    </source>
</evidence>
<feature type="transmembrane region" description="Helical" evidence="2">
    <location>
        <begin position="383"/>
        <end position="401"/>
    </location>
</feature>
<feature type="signal peptide" evidence="3">
    <location>
        <begin position="1"/>
        <end position="31"/>
    </location>
</feature>
<keyword evidence="2" id="KW-0472">Membrane</keyword>
<dbReference type="AlphaFoldDB" id="A0A2A8CYT5"/>
<feature type="coiled-coil region" evidence="1">
    <location>
        <begin position="302"/>
        <end position="342"/>
    </location>
</feature>
<dbReference type="Pfam" id="PF05658">
    <property type="entry name" value="YadA_head"/>
    <property type="match status" value="4"/>
</dbReference>
<keyword evidence="2" id="KW-0812">Transmembrane</keyword>
<keyword evidence="3" id="KW-0732">Signal</keyword>
<dbReference type="InterPro" id="IPR008640">
    <property type="entry name" value="Adhesin_Head_dom"/>
</dbReference>
<dbReference type="RefSeq" id="WP_098074926.1">
    <property type="nucleotide sequence ID" value="NZ_PDEQ01000003.1"/>
</dbReference>
<dbReference type="InterPro" id="IPR030392">
    <property type="entry name" value="S74_ICA"/>
</dbReference>
<comment type="caution">
    <text evidence="5">The sequence shown here is derived from an EMBL/GenBank/DDBJ whole genome shotgun (WGS) entry which is preliminary data.</text>
</comment>
<evidence type="ECO:0000256" key="1">
    <source>
        <dbReference type="SAM" id="Coils"/>
    </source>
</evidence>
<dbReference type="PROSITE" id="PS51688">
    <property type="entry name" value="ICA"/>
    <property type="match status" value="2"/>
</dbReference>
<feature type="domain" description="Peptidase S74" evidence="4">
    <location>
        <begin position="223"/>
        <end position="316"/>
    </location>
</feature>
<dbReference type="OrthoDB" id="644207at2"/>
<proteinExistence type="predicted"/>
<dbReference type="Gene3D" id="2.150.10.10">
    <property type="entry name" value="Serralysin-like metalloprotease, C-terminal"/>
    <property type="match status" value="2"/>
</dbReference>
<feature type="transmembrane region" description="Helical" evidence="2">
    <location>
        <begin position="731"/>
        <end position="750"/>
    </location>
</feature>
<feature type="coiled-coil region" evidence="1">
    <location>
        <begin position="684"/>
        <end position="721"/>
    </location>
</feature>
<dbReference type="InterPro" id="IPR011049">
    <property type="entry name" value="Serralysin-like_metalloprot_C"/>
</dbReference>
<gene>
    <name evidence="5" type="ORF">CRI94_06735</name>
</gene>
<dbReference type="InterPro" id="IPR036388">
    <property type="entry name" value="WH-like_DNA-bd_sf"/>
</dbReference>
<dbReference type="EMBL" id="PDEQ01000003">
    <property type="protein sequence ID" value="PEN13763.1"/>
    <property type="molecule type" value="Genomic_DNA"/>
</dbReference>
<keyword evidence="1" id="KW-0175">Coiled coil</keyword>
<evidence type="ECO:0000259" key="4">
    <source>
        <dbReference type="PROSITE" id="PS51688"/>
    </source>
</evidence>
<dbReference type="Pfam" id="PF13884">
    <property type="entry name" value="Peptidase_S74"/>
    <property type="match status" value="2"/>
</dbReference>
<protein>
    <recommendedName>
        <fullName evidence="4">Peptidase S74 domain-containing protein</fullName>
    </recommendedName>
</protein>
<keyword evidence="2" id="KW-1133">Transmembrane helix</keyword>
<sequence>MSLGYSRSTPFLLTVALLTLAFVCLPNDARAQTRALNVDDADGDSLVHVNDDGGFAVYGESGTGAIPATGAGTRMMWFPNKAAFRAGEVDGTQWDDANVGEHSVAFGLDTDAAGVRSTAMGLASSAKGNGSTAMGNGTLASGTGAVSMGNLTRAEGDESTSMGDRTEAATDQSLSIGRYNDANTSADNTLFVAGNGSFGSRSDALVLDYDGNMTIAGTLTENSDRRLKEQIQPLSSGVLAPLGKIEPVRFRFKDKRTHPSGTQLGLIAQEVQAQFPALVSEGASGYLSVSYSKFTAVLLKGLQEQQAEIARLEAKQAKVASLRKENESIKKRLAKLEQQEQDEAAYAGWGASAPLGGLLAILLLAGGFVAWRRVQAQSSANTLTGLVGTGLLVIGGLLAASTGEARAQPVPVTDVENAAGVSVLTVFEDGGFAAYGESGTGAIPATGAGTRMMWHPAKAAFRVGVVGRGSESTGDEWDDTNVGFASMSFGNGTKASGFKSTAMGDNTTASGESSTAMGTQTTASGLNTTAMGERTTATGIRSTAMGLFTNAATDNSLSIGVYNDANRGNDDSDPSTGPLFVVGNGSFGSRSDALVLDQSGDLEISGTLTENSDRRLKERIQPLGSSILGKLGHIRPVHFRFKNEATHPSGTQVGLIAQEVQAQFPALVTEGASGYLSVSYSKFTAVLLKGLQEQQAEIDRLEAKANRIDQLEARLAKLEQQDTSRLAALGGPWWAAALLALGLLGLGLFVQRQKRA</sequence>
<organism evidence="5 6">
    <name type="scientific">Longibacter salinarum</name>
    <dbReference type="NCBI Taxonomy" id="1850348"/>
    <lineage>
        <taxon>Bacteria</taxon>
        <taxon>Pseudomonadati</taxon>
        <taxon>Rhodothermota</taxon>
        <taxon>Rhodothermia</taxon>
        <taxon>Rhodothermales</taxon>
        <taxon>Salisaetaceae</taxon>
        <taxon>Longibacter</taxon>
    </lineage>
</organism>
<dbReference type="SUPFAM" id="SSF101967">
    <property type="entry name" value="Adhesin YadA, collagen-binding domain"/>
    <property type="match status" value="2"/>
</dbReference>
<dbReference type="GO" id="GO:0019867">
    <property type="term" value="C:outer membrane"/>
    <property type="evidence" value="ECO:0007669"/>
    <property type="project" value="InterPro"/>
</dbReference>
<dbReference type="CDD" id="cd12820">
    <property type="entry name" value="LbR_YadA-like"/>
    <property type="match status" value="2"/>
</dbReference>
<dbReference type="Proteomes" id="UP000220102">
    <property type="component" value="Unassembled WGS sequence"/>
</dbReference>
<feature type="chain" id="PRO_5012766679" description="Peptidase S74 domain-containing protein" evidence="3">
    <location>
        <begin position="32"/>
        <end position="756"/>
    </location>
</feature>
<accession>A0A2A8CYT5</accession>
<name>A0A2A8CYT5_9BACT</name>
<feature type="transmembrane region" description="Helical" evidence="2">
    <location>
        <begin position="346"/>
        <end position="371"/>
    </location>
</feature>
<evidence type="ECO:0000313" key="6">
    <source>
        <dbReference type="Proteomes" id="UP000220102"/>
    </source>
</evidence>
<keyword evidence="6" id="KW-1185">Reference proteome</keyword>
<evidence type="ECO:0000256" key="3">
    <source>
        <dbReference type="SAM" id="SignalP"/>
    </source>
</evidence>